<reference evidence="2" key="1">
    <citation type="submission" date="2023-03" db="EMBL/GenBank/DDBJ databases">
        <title>Massive genome expansion in bonnet fungi (Mycena s.s.) driven by repeated elements and novel gene families across ecological guilds.</title>
        <authorList>
            <consortium name="Lawrence Berkeley National Laboratory"/>
            <person name="Harder C.B."/>
            <person name="Miyauchi S."/>
            <person name="Viragh M."/>
            <person name="Kuo A."/>
            <person name="Thoen E."/>
            <person name="Andreopoulos B."/>
            <person name="Lu D."/>
            <person name="Skrede I."/>
            <person name="Drula E."/>
            <person name="Henrissat B."/>
            <person name="Morin E."/>
            <person name="Kohler A."/>
            <person name="Barry K."/>
            <person name="LaButti K."/>
            <person name="Morin E."/>
            <person name="Salamov A."/>
            <person name="Lipzen A."/>
            <person name="Mereny Z."/>
            <person name="Hegedus B."/>
            <person name="Baldrian P."/>
            <person name="Stursova M."/>
            <person name="Weitz H."/>
            <person name="Taylor A."/>
            <person name="Grigoriev I.V."/>
            <person name="Nagy L.G."/>
            <person name="Martin F."/>
            <person name="Kauserud H."/>
        </authorList>
    </citation>
    <scope>NUCLEOTIDE SEQUENCE</scope>
    <source>
        <strain evidence="2">9144</strain>
    </source>
</reference>
<keyword evidence="1" id="KW-1133">Transmembrane helix</keyword>
<name>A0AAD6YDX6_9AGAR</name>
<feature type="transmembrane region" description="Helical" evidence="1">
    <location>
        <begin position="203"/>
        <end position="221"/>
    </location>
</feature>
<feature type="transmembrane region" description="Helical" evidence="1">
    <location>
        <begin position="126"/>
        <end position="143"/>
    </location>
</feature>
<evidence type="ECO:0000313" key="2">
    <source>
        <dbReference type="EMBL" id="KAJ7204672.1"/>
    </source>
</evidence>
<feature type="transmembrane region" description="Helical" evidence="1">
    <location>
        <begin position="149"/>
        <end position="167"/>
    </location>
</feature>
<keyword evidence="1" id="KW-0472">Membrane</keyword>
<sequence length="289" mass="32121">MTKPARTNHGPGTTPPCRSWVGVLVRDSVFYFLWSASKTWFEFHACTDQSLRQRGRLPWHDGTGLATVATSWSLVVLHPAGKLLVEGTEREDPTTALEFPWPVTRAYSGLVTTTWMLLSRARLQKTMMGIPLLMFVVATMHVAVNFTRIIKAFIIFAGAIGGPAAFFNQLAEFTQMFGSNTLCHSDSGGRCLYRCYLVWERRLWVIAFPFALLLGSTASHLSLYTRYVVVDAVSPIVGIVFSVIILRIALGVSTEDGETALFGAEDIRMSRMPSTGSNRKVHTFDHEVV</sequence>
<feature type="transmembrane region" description="Helical" evidence="1">
    <location>
        <begin position="227"/>
        <end position="250"/>
    </location>
</feature>
<proteinExistence type="predicted"/>
<dbReference type="AlphaFoldDB" id="A0AAD6YDX6"/>
<dbReference type="EMBL" id="JARJCW010000046">
    <property type="protein sequence ID" value="KAJ7204672.1"/>
    <property type="molecule type" value="Genomic_DNA"/>
</dbReference>
<gene>
    <name evidence="2" type="ORF">GGX14DRAFT_645842</name>
</gene>
<organism evidence="2 3">
    <name type="scientific">Mycena pura</name>
    <dbReference type="NCBI Taxonomy" id="153505"/>
    <lineage>
        <taxon>Eukaryota</taxon>
        <taxon>Fungi</taxon>
        <taxon>Dikarya</taxon>
        <taxon>Basidiomycota</taxon>
        <taxon>Agaricomycotina</taxon>
        <taxon>Agaricomycetes</taxon>
        <taxon>Agaricomycetidae</taxon>
        <taxon>Agaricales</taxon>
        <taxon>Marasmiineae</taxon>
        <taxon>Mycenaceae</taxon>
        <taxon>Mycena</taxon>
    </lineage>
</organism>
<comment type="caution">
    <text evidence="2">The sequence shown here is derived from an EMBL/GenBank/DDBJ whole genome shotgun (WGS) entry which is preliminary data.</text>
</comment>
<keyword evidence="3" id="KW-1185">Reference proteome</keyword>
<evidence type="ECO:0000313" key="3">
    <source>
        <dbReference type="Proteomes" id="UP001219525"/>
    </source>
</evidence>
<dbReference type="Proteomes" id="UP001219525">
    <property type="component" value="Unassembled WGS sequence"/>
</dbReference>
<evidence type="ECO:0000256" key="1">
    <source>
        <dbReference type="SAM" id="Phobius"/>
    </source>
</evidence>
<protein>
    <submittedName>
        <fullName evidence="2">Uncharacterized protein</fullName>
    </submittedName>
</protein>
<keyword evidence="1" id="KW-0812">Transmembrane</keyword>
<accession>A0AAD6YDX6</accession>